<dbReference type="InterPro" id="IPR036249">
    <property type="entry name" value="Thioredoxin-like_sf"/>
</dbReference>
<dbReference type="SUPFAM" id="SSF52833">
    <property type="entry name" value="Thioredoxin-like"/>
    <property type="match status" value="1"/>
</dbReference>
<reference evidence="2 3" key="1">
    <citation type="submission" date="2021-03" db="EMBL/GenBank/DDBJ databases">
        <title>Genomic Encyclopedia of Type Strains, Phase IV (KMG-IV): sequencing the most valuable type-strain genomes for metagenomic binning, comparative biology and taxonomic classification.</title>
        <authorList>
            <person name="Goeker M."/>
        </authorList>
    </citation>
    <scope>NUCLEOTIDE SEQUENCE [LARGE SCALE GENOMIC DNA]</scope>
    <source>
        <strain evidence="2 3">DSM 13372</strain>
    </source>
</reference>
<proteinExistence type="inferred from homology"/>
<evidence type="ECO:0000313" key="2">
    <source>
        <dbReference type="EMBL" id="MBP2236231.1"/>
    </source>
</evidence>
<keyword evidence="3" id="KW-1185">Reference proteome</keyword>
<name>A0ABS4R1H1_9HYPH</name>
<gene>
    <name evidence="2" type="ORF">J2Z31_002745</name>
</gene>
<dbReference type="Gene3D" id="1.20.5.510">
    <property type="entry name" value="Single helix bin"/>
    <property type="match status" value="1"/>
</dbReference>
<sequence>MEIDLPSSLHRDGSEANIPLQITGNQLSSVWHAVCRSSFGTFRMVICGGKMTSALVRALSERSRLPLVDETNIDAFLASTASENALLFFTGDPAKQPEAIDVAVILPELLLFFCGRLRGAVVRHTAEDKLKARFNVIVMPSLVVTRRDKPVGVLGKIRDWSEYVEKVGAWLAPDAPVMMPPSGPKIEITRDGTVIVR</sequence>
<comment type="similarity">
    <text evidence="1">Belongs to the HupG/HyaE family.</text>
</comment>
<organism evidence="2 3">
    <name type="scientific">Sinorhizobium kostiense</name>
    <dbReference type="NCBI Taxonomy" id="76747"/>
    <lineage>
        <taxon>Bacteria</taxon>
        <taxon>Pseudomonadati</taxon>
        <taxon>Pseudomonadota</taxon>
        <taxon>Alphaproteobacteria</taxon>
        <taxon>Hyphomicrobiales</taxon>
        <taxon>Rhizobiaceae</taxon>
        <taxon>Sinorhizobium/Ensifer group</taxon>
        <taxon>Sinorhizobium</taxon>
    </lineage>
</organism>
<dbReference type="RefSeq" id="WP_328243363.1">
    <property type="nucleotide sequence ID" value="NZ_JAGILA010000003.1"/>
</dbReference>
<dbReference type="Proteomes" id="UP000730739">
    <property type="component" value="Unassembled WGS sequence"/>
</dbReference>
<dbReference type="InterPro" id="IPR010893">
    <property type="entry name" value="NiFe-hyd_mat_HyaE"/>
</dbReference>
<evidence type="ECO:0000313" key="3">
    <source>
        <dbReference type="Proteomes" id="UP000730739"/>
    </source>
</evidence>
<dbReference type="Pfam" id="PF07449">
    <property type="entry name" value="HyaE"/>
    <property type="match status" value="1"/>
</dbReference>
<evidence type="ECO:0000256" key="1">
    <source>
        <dbReference type="ARBA" id="ARBA00009004"/>
    </source>
</evidence>
<dbReference type="EMBL" id="JAGILA010000003">
    <property type="protein sequence ID" value="MBP2236231.1"/>
    <property type="molecule type" value="Genomic_DNA"/>
</dbReference>
<dbReference type="CDD" id="cd02965">
    <property type="entry name" value="HyaE"/>
    <property type="match status" value="1"/>
</dbReference>
<comment type="caution">
    <text evidence="2">The sequence shown here is derived from an EMBL/GenBank/DDBJ whole genome shotgun (WGS) entry which is preliminary data.</text>
</comment>
<dbReference type="Gene3D" id="3.40.30.10">
    <property type="entry name" value="Glutaredoxin"/>
    <property type="match status" value="1"/>
</dbReference>
<protein>
    <submittedName>
        <fullName evidence="2">Hydrogenase-1 operon protein HyaE</fullName>
    </submittedName>
</protein>
<accession>A0ABS4R1H1</accession>